<keyword evidence="6" id="KW-0677">Repeat</keyword>
<dbReference type="FunFam" id="3.40.30.10:FF:000027">
    <property type="entry name" value="protein disulfide-isomerase A2"/>
    <property type="match status" value="1"/>
</dbReference>
<dbReference type="PRINTS" id="PR00421">
    <property type="entry name" value="THIOREDOXIN"/>
</dbReference>
<dbReference type="GO" id="GO:0005788">
    <property type="term" value="C:endoplasmic reticulum lumen"/>
    <property type="evidence" value="ECO:0007669"/>
    <property type="project" value="UniProtKB-SubCell"/>
</dbReference>
<dbReference type="WBParaSite" id="maker-uti_cns_0000320-snap-gene-0.7-mRNA-1">
    <property type="protein sequence ID" value="maker-uti_cns_0000320-snap-gene-0.7-mRNA-1"/>
    <property type="gene ID" value="maker-uti_cns_0000320-snap-gene-0.7"/>
</dbReference>
<dbReference type="PANTHER" id="PTHR18929:SF240">
    <property type="entry name" value="PROTEIN DISULFIDE-ISOMERASE"/>
    <property type="match status" value="1"/>
</dbReference>
<evidence type="ECO:0000313" key="13">
    <source>
        <dbReference type="Proteomes" id="UP000095280"/>
    </source>
</evidence>
<dbReference type="Pfam" id="PF13848">
    <property type="entry name" value="Thioredoxin_6"/>
    <property type="match status" value="1"/>
</dbReference>
<dbReference type="CDD" id="cd02995">
    <property type="entry name" value="PDI_a_PDI_a'_C"/>
    <property type="match status" value="1"/>
</dbReference>
<feature type="signal peptide" evidence="12">
    <location>
        <begin position="1"/>
        <end position="18"/>
    </location>
</feature>
<dbReference type="PROSITE" id="PS51352">
    <property type="entry name" value="THIOREDOXIN_2"/>
    <property type="match status" value="2"/>
</dbReference>
<comment type="catalytic activity">
    <reaction evidence="1 12">
        <text>Catalyzes the rearrangement of -S-S- bonds in proteins.</text>
        <dbReference type="EC" id="5.3.4.1"/>
    </reaction>
</comment>
<comment type="subcellular location">
    <subcellularLocation>
        <location evidence="2">Endoplasmic reticulum lumen</location>
    </subcellularLocation>
</comment>
<keyword evidence="13" id="KW-1185">Reference proteome</keyword>
<evidence type="ECO:0000256" key="6">
    <source>
        <dbReference type="ARBA" id="ARBA00022737"/>
    </source>
</evidence>
<keyword evidence="10" id="KW-0676">Redox-active center</keyword>
<keyword evidence="8" id="KW-1015">Disulfide bond</keyword>
<evidence type="ECO:0000256" key="11">
    <source>
        <dbReference type="RuleBase" id="RU004208"/>
    </source>
</evidence>
<dbReference type="NCBIfam" id="TIGR01130">
    <property type="entry name" value="ER_PDI_fam"/>
    <property type="match status" value="1"/>
</dbReference>
<dbReference type="OrthoDB" id="72053at2759"/>
<dbReference type="Gene3D" id="3.40.30.10">
    <property type="entry name" value="Glutaredoxin"/>
    <property type="match status" value="4"/>
</dbReference>
<keyword evidence="5 12" id="KW-0732">Signal</keyword>
<dbReference type="EC" id="5.3.4.1" evidence="4 12"/>
<feature type="chain" id="PRO_5011325572" description="Protein disulfide-isomerase" evidence="12">
    <location>
        <begin position="19"/>
        <end position="493"/>
    </location>
</feature>
<proteinExistence type="inferred from homology"/>
<evidence type="ECO:0000256" key="4">
    <source>
        <dbReference type="ARBA" id="ARBA00012723"/>
    </source>
</evidence>
<dbReference type="CDD" id="cd02961">
    <property type="entry name" value="PDI_a_family"/>
    <property type="match status" value="1"/>
</dbReference>
<comment type="similarity">
    <text evidence="3 11">Belongs to the protein disulfide isomerase family.</text>
</comment>
<dbReference type="Pfam" id="PF00085">
    <property type="entry name" value="Thioredoxin"/>
    <property type="match status" value="2"/>
</dbReference>
<evidence type="ECO:0000313" key="14">
    <source>
        <dbReference type="WBParaSite" id="maker-uti_cns_0000320-snap-gene-0.7-mRNA-1"/>
    </source>
</evidence>
<dbReference type="InterPro" id="IPR017937">
    <property type="entry name" value="Thioredoxin_CS"/>
</dbReference>
<dbReference type="Proteomes" id="UP000095280">
    <property type="component" value="Unplaced"/>
</dbReference>
<dbReference type="FunFam" id="3.40.30.10:FF:000023">
    <property type="entry name" value="Protein disulfide-isomerase"/>
    <property type="match status" value="1"/>
</dbReference>
<reference evidence="14" key="1">
    <citation type="submission" date="2016-11" db="UniProtKB">
        <authorList>
            <consortium name="WormBaseParasite"/>
        </authorList>
    </citation>
    <scope>IDENTIFICATION</scope>
</reference>
<dbReference type="InterPro" id="IPR036249">
    <property type="entry name" value="Thioredoxin-like_sf"/>
</dbReference>
<dbReference type="AlphaFoldDB" id="A0A1I8FZN1"/>
<evidence type="ECO:0000256" key="9">
    <source>
        <dbReference type="ARBA" id="ARBA00023235"/>
    </source>
</evidence>
<dbReference type="FunFam" id="3.40.30.10:FF:000030">
    <property type="entry name" value="Protein disulfide-isomerase"/>
    <property type="match status" value="1"/>
</dbReference>
<dbReference type="GO" id="GO:0006457">
    <property type="term" value="P:protein folding"/>
    <property type="evidence" value="ECO:0007669"/>
    <property type="project" value="TreeGrafter"/>
</dbReference>
<dbReference type="STRING" id="282301.A0A1I8FZN1"/>
<dbReference type="InterPro" id="IPR005788">
    <property type="entry name" value="PDI_thioredoxin-like_dom"/>
</dbReference>
<dbReference type="CDD" id="cd02981">
    <property type="entry name" value="PDI_b_family"/>
    <property type="match status" value="1"/>
</dbReference>
<evidence type="ECO:0000256" key="2">
    <source>
        <dbReference type="ARBA" id="ARBA00004319"/>
    </source>
</evidence>
<dbReference type="InterPro" id="IPR005792">
    <property type="entry name" value="Prot_disulphide_isomerase"/>
</dbReference>
<evidence type="ECO:0000256" key="8">
    <source>
        <dbReference type="ARBA" id="ARBA00023157"/>
    </source>
</evidence>
<dbReference type="PROSITE" id="PS00194">
    <property type="entry name" value="THIOREDOXIN_1"/>
    <property type="match status" value="2"/>
</dbReference>
<organism evidence="13 14">
    <name type="scientific">Macrostomum lignano</name>
    <dbReference type="NCBI Taxonomy" id="282301"/>
    <lineage>
        <taxon>Eukaryota</taxon>
        <taxon>Metazoa</taxon>
        <taxon>Spiralia</taxon>
        <taxon>Lophotrochozoa</taxon>
        <taxon>Platyhelminthes</taxon>
        <taxon>Rhabditophora</taxon>
        <taxon>Macrostomorpha</taxon>
        <taxon>Macrostomida</taxon>
        <taxon>Macrostomidae</taxon>
        <taxon>Macrostomum</taxon>
    </lineage>
</organism>
<dbReference type="FunFam" id="3.40.30.10:FF:000042">
    <property type="entry name" value="protein disulfide-isomerase A2"/>
    <property type="match status" value="1"/>
</dbReference>
<sequence>MILKIIFCFTIFVSVALVSKSEDAIKEEDGVLVLNEKNFDAAIGTNKYLLVEFYAPWCGHCNALAPEYVKVAKELAKKNSAIKLAKVDGTTEPILVVKHGVQGYPTIKFFKENITIDYNGGRTAGEMLAWLEKKLGPPVTQLDSISDAQKFIDSANMSIIGFFKDASSDAAIAYETAAVSRIDVDAIPCGKASDAAILASFKVESDSIILFKKPDDAKVVHRGPFTVDEIDRFVRNNRLPLISEFTHETAGEIFNSDVKNFVLLFVNKTNEADFNALIKEMKTSAKKFKGKAIYVFVDSSYDENERVLEFFGLKKEDCPVIRLIDLKDDMLKYKPNFTDITEANINALVQGVLDGTIKPHFMSQEVPEDWDKKAVKVLVGKNFNQVARDKTKTVLVEFYAPWCGHCKKLEPVWDKLGAEYQKQANIVIAKMDSTANEVEGVNVHSYPTIMLFPAGSDEIIEYEGERNLEGFKKFLDSGGKIQKKKEPAVKEEL</sequence>
<dbReference type="PANTHER" id="PTHR18929">
    <property type="entry name" value="PROTEIN DISULFIDE ISOMERASE"/>
    <property type="match status" value="1"/>
</dbReference>
<evidence type="ECO:0000256" key="10">
    <source>
        <dbReference type="ARBA" id="ARBA00023284"/>
    </source>
</evidence>
<evidence type="ECO:0000256" key="5">
    <source>
        <dbReference type="ARBA" id="ARBA00022729"/>
    </source>
</evidence>
<evidence type="ECO:0000256" key="1">
    <source>
        <dbReference type="ARBA" id="ARBA00001182"/>
    </source>
</evidence>
<dbReference type="CDD" id="cd02982">
    <property type="entry name" value="PDI_b'_family"/>
    <property type="match status" value="1"/>
</dbReference>
<accession>A0A1I8FZN1</accession>
<dbReference type="GO" id="GO:0034976">
    <property type="term" value="P:response to endoplasmic reticulum stress"/>
    <property type="evidence" value="ECO:0007669"/>
    <property type="project" value="TreeGrafter"/>
</dbReference>
<evidence type="ECO:0000256" key="7">
    <source>
        <dbReference type="ARBA" id="ARBA00022824"/>
    </source>
</evidence>
<evidence type="ECO:0000256" key="3">
    <source>
        <dbReference type="ARBA" id="ARBA00006347"/>
    </source>
</evidence>
<dbReference type="GO" id="GO:0003756">
    <property type="term" value="F:protein disulfide isomerase activity"/>
    <property type="evidence" value="ECO:0007669"/>
    <property type="project" value="UniProtKB-EC"/>
</dbReference>
<keyword evidence="7" id="KW-0256">Endoplasmic reticulum</keyword>
<name>A0A1I8FZN1_9PLAT</name>
<keyword evidence="9 12" id="KW-0413">Isomerase</keyword>
<dbReference type="SUPFAM" id="SSF52833">
    <property type="entry name" value="Thioredoxin-like"/>
    <property type="match status" value="4"/>
</dbReference>
<evidence type="ECO:0000256" key="12">
    <source>
        <dbReference type="RuleBase" id="RU361130"/>
    </source>
</evidence>
<dbReference type="InterPro" id="IPR013766">
    <property type="entry name" value="Thioredoxin_domain"/>
</dbReference>
<protein>
    <recommendedName>
        <fullName evidence="4 12">Protein disulfide-isomerase</fullName>
        <ecNumber evidence="4 12">5.3.4.1</ecNumber>
    </recommendedName>
</protein>
<dbReference type="NCBIfam" id="TIGR01126">
    <property type="entry name" value="pdi_dom"/>
    <property type="match status" value="2"/>
</dbReference>